<proteinExistence type="inferred from homology"/>
<dbReference type="InterPro" id="IPR038488">
    <property type="entry name" value="Integrase_DNA-bd_sf"/>
</dbReference>
<gene>
    <name evidence="8" type="ORF">SCD_n01195</name>
</gene>
<evidence type="ECO:0000256" key="3">
    <source>
        <dbReference type="ARBA" id="ARBA00023125"/>
    </source>
</evidence>
<sequence>MAKQIGLLAARQVDTLKAGFHSDGGNLYLRVKDTGARSWVFRYKLAGKVRELGIGSKNDRSLAQARELAGKMRTALADHKDPVCELKQGLDLATKTFSDYAKELIEANRPSWRNAKHAAQWTATLEQYAYPTIGSKLPADISLADVKAILLSMWSTKTETATRLRQRIEAVLDYAAVHELDYAAAHEKIHSRYNPARWKGNLDKILPAPKKVTKRVHHASAPYADVPGIMSALRDKDFLSAYCLRFTILTAARSGEARGALWREIDFTAKTWTIPASRMKADNLHRVPLCDEAMQILAKMQEWRLDKAERVFNGERGGLLSDVAVNKTLHSIIQDVTVHGFRSSFRMWGAETTAYPSAVLEAALAHTNPNEVEASYQRSDLFDRRRELMQAWGNYCGSKGNVIQLVPTEKESVKGRA</sequence>
<dbReference type="eggNOG" id="COG0582">
    <property type="taxonomic scope" value="Bacteria"/>
</dbReference>
<evidence type="ECO:0000256" key="5">
    <source>
        <dbReference type="PROSITE-ProRule" id="PRU01248"/>
    </source>
</evidence>
<keyword evidence="9" id="KW-1185">Reference proteome</keyword>
<organism evidence="8 9">
    <name type="scientific">Sulfuricella denitrificans (strain DSM 22764 / NBRC 105220 / skB26)</name>
    <dbReference type="NCBI Taxonomy" id="1163617"/>
    <lineage>
        <taxon>Bacteria</taxon>
        <taxon>Pseudomonadati</taxon>
        <taxon>Pseudomonadota</taxon>
        <taxon>Betaproteobacteria</taxon>
        <taxon>Nitrosomonadales</taxon>
        <taxon>Sulfuricellaceae</taxon>
        <taxon>Sulfuricella</taxon>
    </lineage>
</organism>
<evidence type="ECO:0000256" key="2">
    <source>
        <dbReference type="ARBA" id="ARBA00022908"/>
    </source>
</evidence>
<dbReference type="GO" id="GO:0006310">
    <property type="term" value="P:DNA recombination"/>
    <property type="evidence" value="ECO:0007669"/>
    <property type="project" value="UniProtKB-KW"/>
</dbReference>
<dbReference type="InterPro" id="IPR013762">
    <property type="entry name" value="Integrase-like_cat_sf"/>
</dbReference>
<dbReference type="PROSITE" id="PS51900">
    <property type="entry name" value="CB"/>
    <property type="match status" value="1"/>
</dbReference>
<dbReference type="RefSeq" id="WP_009206024.1">
    <property type="nucleotide sequence ID" value="NC_022357.1"/>
</dbReference>
<dbReference type="InterPro" id="IPR002104">
    <property type="entry name" value="Integrase_catalytic"/>
</dbReference>
<keyword evidence="3 5" id="KW-0238">DNA-binding</keyword>
<evidence type="ECO:0000313" key="9">
    <source>
        <dbReference type="Proteomes" id="UP000015559"/>
    </source>
</evidence>
<dbReference type="InterPro" id="IPR025166">
    <property type="entry name" value="Integrase_DNA_bind_dom"/>
</dbReference>
<evidence type="ECO:0000256" key="1">
    <source>
        <dbReference type="ARBA" id="ARBA00008857"/>
    </source>
</evidence>
<dbReference type="STRING" id="1163617.SCD_n01195"/>
<dbReference type="Gene3D" id="3.30.160.390">
    <property type="entry name" value="Integrase, DNA-binding domain"/>
    <property type="match status" value="1"/>
</dbReference>
<dbReference type="InterPro" id="IPR053876">
    <property type="entry name" value="Phage_int_M"/>
</dbReference>
<dbReference type="Gene3D" id="1.10.150.130">
    <property type="match status" value="1"/>
</dbReference>
<dbReference type="GO" id="GO:0003677">
    <property type="term" value="F:DNA binding"/>
    <property type="evidence" value="ECO:0007669"/>
    <property type="project" value="UniProtKB-UniRule"/>
</dbReference>
<comment type="similarity">
    <text evidence="1">Belongs to the 'phage' integrase family.</text>
</comment>
<evidence type="ECO:0000259" key="6">
    <source>
        <dbReference type="PROSITE" id="PS51898"/>
    </source>
</evidence>
<dbReference type="Proteomes" id="UP000015559">
    <property type="component" value="Chromosome"/>
</dbReference>
<feature type="domain" description="Core-binding (CB)" evidence="7">
    <location>
        <begin position="95"/>
        <end position="176"/>
    </location>
</feature>
<dbReference type="GO" id="GO:0015074">
    <property type="term" value="P:DNA integration"/>
    <property type="evidence" value="ECO:0007669"/>
    <property type="project" value="UniProtKB-KW"/>
</dbReference>
<dbReference type="InterPro" id="IPR050808">
    <property type="entry name" value="Phage_Integrase"/>
</dbReference>
<dbReference type="PANTHER" id="PTHR30629:SF2">
    <property type="entry name" value="PROPHAGE INTEGRASE INTS-RELATED"/>
    <property type="match status" value="1"/>
</dbReference>
<dbReference type="EMBL" id="AP013066">
    <property type="protein sequence ID" value="BAN35024.1"/>
    <property type="molecule type" value="Genomic_DNA"/>
</dbReference>
<dbReference type="HOGENOM" id="CLU_027562_0_2_4"/>
<name>S6AK97_SULDS</name>
<dbReference type="CDD" id="cd00801">
    <property type="entry name" value="INT_P4_C"/>
    <property type="match status" value="1"/>
</dbReference>
<dbReference type="InterPro" id="IPR010998">
    <property type="entry name" value="Integrase_recombinase_N"/>
</dbReference>
<accession>S6AK97</accession>
<dbReference type="Pfam" id="PF22022">
    <property type="entry name" value="Phage_int_M"/>
    <property type="match status" value="1"/>
</dbReference>
<dbReference type="AlphaFoldDB" id="S6AK97"/>
<keyword evidence="4" id="KW-0233">DNA recombination</keyword>
<dbReference type="KEGG" id="sdr:SCD_n01195"/>
<feature type="domain" description="Tyr recombinase" evidence="6">
    <location>
        <begin position="214"/>
        <end position="390"/>
    </location>
</feature>
<evidence type="ECO:0000256" key="4">
    <source>
        <dbReference type="ARBA" id="ARBA00023172"/>
    </source>
</evidence>
<protein>
    <submittedName>
        <fullName evidence="8">Integrase</fullName>
    </submittedName>
</protein>
<dbReference type="PROSITE" id="PS51898">
    <property type="entry name" value="TYR_RECOMBINASE"/>
    <property type="match status" value="1"/>
</dbReference>
<dbReference type="InterPro" id="IPR011010">
    <property type="entry name" value="DNA_brk_join_enz"/>
</dbReference>
<dbReference type="OrthoDB" id="9775880at2"/>
<dbReference type="Pfam" id="PF00589">
    <property type="entry name" value="Phage_integrase"/>
    <property type="match status" value="1"/>
</dbReference>
<evidence type="ECO:0000259" key="7">
    <source>
        <dbReference type="PROSITE" id="PS51900"/>
    </source>
</evidence>
<dbReference type="Gene3D" id="1.10.443.10">
    <property type="entry name" value="Intergrase catalytic core"/>
    <property type="match status" value="1"/>
</dbReference>
<keyword evidence="2" id="KW-0229">DNA integration</keyword>
<reference evidence="8 9" key="1">
    <citation type="journal article" date="2012" name="Appl. Environ. Microbiol.">
        <title>Draft genome sequence of a psychrotolerant sulfur-oxidizing bacterium, Sulfuricella denitrificans skB26, and proteomic insights into cold adaptation.</title>
        <authorList>
            <person name="Watanabe T."/>
            <person name="Kojima H."/>
            <person name="Fukui M."/>
        </authorList>
    </citation>
    <scope>NUCLEOTIDE SEQUENCE [LARGE SCALE GENOMIC DNA]</scope>
    <source>
        <strain evidence="9">skB26</strain>
    </source>
</reference>
<dbReference type="PANTHER" id="PTHR30629">
    <property type="entry name" value="PROPHAGE INTEGRASE"/>
    <property type="match status" value="1"/>
</dbReference>
<evidence type="ECO:0000313" key="8">
    <source>
        <dbReference type="EMBL" id="BAN35024.1"/>
    </source>
</evidence>
<dbReference type="InterPro" id="IPR044068">
    <property type="entry name" value="CB"/>
</dbReference>
<dbReference type="SUPFAM" id="SSF56349">
    <property type="entry name" value="DNA breaking-rejoining enzymes"/>
    <property type="match status" value="1"/>
</dbReference>
<dbReference type="Pfam" id="PF13356">
    <property type="entry name" value="Arm-DNA-bind_3"/>
    <property type="match status" value="1"/>
</dbReference>